<dbReference type="Pfam" id="PF00067">
    <property type="entry name" value="p450"/>
    <property type="match status" value="1"/>
</dbReference>
<proteinExistence type="inferred from homology"/>
<sequence length="650" mass="71899">MDAFYLIFKLICELSFSHLFAVAFLLLALGICTYFVTFTPPGESEGSSHGISGSDQSVIDFLHEEHGPVVCVAPGWYSIGDPEAAAALLNTFTPKDWLLKWCSATHVHLFGWQSKLHTSFDMTKTDDIDAKPSQPSPHIQYEAHLDNCITLFQAKLSECTEAVNLSHWVNCLAWDAMSAVTVGQSFGFLGSDDGNVQGLIERLAKWNAAVPSHGLPAFMRRLAFLLGNLPTDPDYLESFVVVQLQQRLSHQIDTDYADVCDVLEKCVDKAGTDDLHSIVIACAANIVASSTATAMGIKSALFHIYTNWRVLDNVRRELKAKEREGSLSDIITLQEAEKLPYLQAALKEAVRLHTVSGLPSHVIETDEIIKGHEIPRGSKISISSAAIYRNKSIFGDDSSTFRPERWLAVTPECLELMNSYVRQFGGDTLDLNLAGMVKVIPQIIRRFHLELERGVSREGFWAVGFQNFICKVKVWSPTMAQHHGHHDRKSHNHRDHHGQRQSQSRGRGQGRGGRGGRGFHQISRSSQWNNSPTVAKDDVSPKAVPNPQRLSGLAPVPNAAEKLSAWNALPTELKVTEGAVAAARWQEILAGQPKVENPAAIEEIFKPWKDSRVLTTKSVVDLKENVQQHEKNDVQASENVATMVEASVPN</sequence>
<keyword evidence="5" id="KW-1185">Reference proteome</keyword>
<evidence type="ECO:0000313" key="5">
    <source>
        <dbReference type="Proteomes" id="UP001172684"/>
    </source>
</evidence>
<reference evidence="4" key="1">
    <citation type="submission" date="2022-10" db="EMBL/GenBank/DDBJ databases">
        <title>Culturing micro-colonial fungi from biological soil crusts in the Mojave desert and describing Neophaeococcomyces mojavensis, and introducing the new genera and species Taxawa tesnikishii.</title>
        <authorList>
            <person name="Kurbessoian T."/>
            <person name="Stajich J.E."/>
        </authorList>
    </citation>
    <scope>NUCLEOTIDE SEQUENCE</scope>
    <source>
        <strain evidence="4">TK_1</strain>
    </source>
</reference>
<evidence type="ECO:0000256" key="2">
    <source>
        <dbReference type="SAM" id="MobiDB-lite"/>
    </source>
</evidence>
<feature type="compositionally biased region" description="Basic residues" evidence="2">
    <location>
        <begin position="482"/>
        <end position="499"/>
    </location>
</feature>
<dbReference type="InterPro" id="IPR036396">
    <property type="entry name" value="Cyt_P450_sf"/>
</dbReference>
<dbReference type="Proteomes" id="UP001172684">
    <property type="component" value="Unassembled WGS sequence"/>
</dbReference>
<dbReference type="InterPro" id="IPR050121">
    <property type="entry name" value="Cytochrome_P450_monoxygenase"/>
</dbReference>
<evidence type="ECO:0000313" key="4">
    <source>
        <dbReference type="EMBL" id="KAJ9661254.1"/>
    </source>
</evidence>
<feature type="compositionally biased region" description="Gly residues" evidence="2">
    <location>
        <begin position="507"/>
        <end position="518"/>
    </location>
</feature>
<dbReference type="Gene3D" id="1.10.630.10">
    <property type="entry name" value="Cytochrome P450"/>
    <property type="match status" value="1"/>
</dbReference>
<feature type="region of interest" description="Disordered" evidence="2">
    <location>
        <begin position="480"/>
        <end position="554"/>
    </location>
</feature>
<gene>
    <name evidence="4" type="ORF">H2201_006613</name>
</gene>
<organism evidence="4 5">
    <name type="scientific">Coniosporium apollinis</name>
    <dbReference type="NCBI Taxonomy" id="61459"/>
    <lineage>
        <taxon>Eukaryota</taxon>
        <taxon>Fungi</taxon>
        <taxon>Dikarya</taxon>
        <taxon>Ascomycota</taxon>
        <taxon>Pezizomycotina</taxon>
        <taxon>Dothideomycetes</taxon>
        <taxon>Dothideomycetes incertae sedis</taxon>
        <taxon>Coniosporium</taxon>
    </lineage>
</organism>
<accession>A0ABQ9NQL7</accession>
<feature type="transmembrane region" description="Helical" evidence="3">
    <location>
        <begin position="12"/>
        <end position="36"/>
    </location>
</feature>
<name>A0ABQ9NQL7_9PEZI</name>
<dbReference type="PANTHER" id="PTHR24305">
    <property type="entry name" value="CYTOCHROME P450"/>
    <property type="match status" value="1"/>
</dbReference>
<evidence type="ECO:0000256" key="1">
    <source>
        <dbReference type="ARBA" id="ARBA00010617"/>
    </source>
</evidence>
<dbReference type="EMBL" id="JAPDRL010000059">
    <property type="protein sequence ID" value="KAJ9661254.1"/>
    <property type="molecule type" value="Genomic_DNA"/>
</dbReference>
<dbReference type="InterPro" id="IPR001128">
    <property type="entry name" value="Cyt_P450"/>
</dbReference>
<keyword evidence="3" id="KW-0472">Membrane</keyword>
<keyword evidence="3" id="KW-1133">Transmembrane helix</keyword>
<comment type="caution">
    <text evidence="4">The sequence shown here is derived from an EMBL/GenBank/DDBJ whole genome shotgun (WGS) entry which is preliminary data.</text>
</comment>
<evidence type="ECO:0000256" key="3">
    <source>
        <dbReference type="SAM" id="Phobius"/>
    </source>
</evidence>
<feature type="compositionally biased region" description="Polar residues" evidence="2">
    <location>
        <begin position="522"/>
        <end position="533"/>
    </location>
</feature>
<protein>
    <recommendedName>
        <fullName evidence="6">Cytochrome P450</fullName>
    </recommendedName>
</protein>
<comment type="similarity">
    <text evidence="1">Belongs to the cytochrome P450 family.</text>
</comment>
<evidence type="ECO:0008006" key="6">
    <source>
        <dbReference type="Google" id="ProtNLM"/>
    </source>
</evidence>
<dbReference type="PANTHER" id="PTHR24305:SF166">
    <property type="entry name" value="CYTOCHROME P450 12A4, MITOCHONDRIAL-RELATED"/>
    <property type="match status" value="1"/>
</dbReference>
<dbReference type="SUPFAM" id="SSF48264">
    <property type="entry name" value="Cytochrome P450"/>
    <property type="match status" value="1"/>
</dbReference>
<keyword evidence="3" id="KW-0812">Transmembrane</keyword>